<organism evidence="2 3">
    <name type="scientific">Bradyrhizobium ottawaense</name>
    <dbReference type="NCBI Taxonomy" id="931866"/>
    <lineage>
        <taxon>Bacteria</taxon>
        <taxon>Pseudomonadati</taxon>
        <taxon>Pseudomonadota</taxon>
        <taxon>Alphaproteobacteria</taxon>
        <taxon>Hyphomicrobiales</taxon>
        <taxon>Nitrobacteraceae</taxon>
        <taxon>Bradyrhizobium</taxon>
    </lineage>
</organism>
<proteinExistence type="predicted"/>
<evidence type="ECO:0000313" key="2">
    <source>
        <dbReference type="EMBL" id="AWL98088.1"/>
    </source>
</evidence>
<name>A0A2U8PK33_9BRAD</name>
<feature type="region of interest" description="Disordered" evidence="1">
    <location>
        <begin position="1"/>
        <end position="41"/>
    </location>
</feature>
<evidence type="ECO:0000313" key="3">
    <source>
        <dbReference type="Proteomes" id="UP000215703"/>
    </source>
</evidence>
<gene>
    <name evidence="2" type="ORF">CIT37_15255</name>
</gene>
<protein>
    <submittedName>
        <fullName evidence="2">Uncharacterized protein</fullName>
    </submittedName>
</protein>
<dbReference type="EMBL" id="CP029425">
    <property type="protein sequence ID" value="AWL98088.1"/>
    <property type="molecule type" value="Genomic_DNA"/>
</dbReference>
<dbReference type="Proteomes" id="UP000215703">
    <property type="component" value="Chromosome"/>
</dbReference>
<dbReference type="AlphaFoldDB" id="A0A2U8PK33"/>
<accession>A0A2U8PK33</accession>
<reference evidence="2 3" key="1">
    <citation type="journal article" date="2014" name="Int. J. Syst. Evol. Microbiol.">
        <title>Bradyrhizobium ottawaense sp. nov., a symbiotic nitrogen fixing bacterium from root nodules of soybeans in Canada.</title>
        <authorList>
            <person name="Yu X."/>
            <person name="Cloutier S."/>
            <person name="Tambong J.T."/>
            <person name="Bromfield E.S."/>
        </authorList>
    </citation>
    <scope>NUCLEOTIDE SEQUENCE [LARGE SCALE GENOMIC DNA]</scope>
    <source>
        <strain evidence="2 3">OO99</strain>
    </source>
</reference>
<feature type="compositionally biased region" description="Basic and acidic residues" evidence="1">
    <location>
        <begin position="54"/>
        <end position="63"/>
    </location>
</feature>
<dbReference type="OrthoDB" id="8234406at2"/>
<feature type="compositionally biased region" description="Polar residues" evidence="1">
    <location>
        <begin position="26"/>
        <end position="36"/>
    </location>
</feature>
<sequence>MQAEMAVGESARISRTLSKPKRAEGINNSHLQQAISTGAGAASLRAVADWNERKSFDERRRAGGPEAPCRDAQGGRKEKALARGRGVLAVEAVASGDHGHSASERRLSG</sequence>
<feature type="region of interest" description="Disordered" evidence="1">
    <location>
        <begin position="54"/>
        <end position="80"/>
    </location>
</feature>
<evidence type="ECO:0000256" key="1">
    <source>
        <dbReference type="SAM" id="MobiDB-lite"/>
    </source>
</evidence>
<reference evidence="2 3" key="2">
    <citation type="journal article" date="2017" name="Syst. Appl. Microbiol.">
        <title>Soybeans inoculated with root zone soils of Canadian native legumes harbour diverse and novel Bradyrhizobium spp. that possess agricultural potential.</title>
        <authorList>
            <person name="Bromfield E.S.P."/>
            <person name="Cloutier S."/>
            <person name="Tambong J.T."/>
            <person name="Tran Thi T.V."/>
        </authorList>
    </citation>
    <scope>NUCLEOTIDE SEQUENCE [LARGE SCALE GENOMIC DNA]</scope>
    <source>
        <strain evidence="2 3">OO99</strain>
    </source>
</reference>